<sequence>MAGTGESFTRNSSMTGISSLGATSSSARPQSMGVYRRRIQQSNLLNTSSLVAESEEARAKHRKDPWQRASYWITIFCASLGIVGSVLLCYFDLKALPDVGNLCLILDDNFDALDTSVWQREVQVGGFGNNEFDWTTADSENAFTDSGVLYIVPTLTEDKLGRDAVFDGYNLTLPDCTAANFTSCTITSNASTGSVLPPVRSARITTKLSRNIQFGRVEIRARMPRGDWLWPALWMMPVNETYGPWPASGEIDIIEARGNSPEDYSFQPRNYVSSALNWGPLVTLNRFFKTRGYAFERHASYDKDFHTFVLEWTQDFMWVYVDSRITRTLDLRFNYPFFERGEFPKTIINGTEEIVLKNPWEGRGNAAPFDHPFYLIMNVAVGGVVSIWDRVQILLAYLPRSHFAYLLFHLFRRAIQHPALAFSSRDPAISPYMSAIRFIRLLDRGLLAKFPVSFFFLQAS</sequence>
<protein>
    <submittedName>
        <fullName evidence="1">Uncharacterized protein</fullName>
    </submittedName>
</protein>
<dbReference type="Proteomes" id="UP000824881">
    <property type="component" value="Unassembled WGS sequence"/>
</dbReference>
<accession>A0ACB7J1P1</accession>
<name>A0ACB7J1P1_PLECO</name>
<evidence type="ECO:0000313" key="1">
    <source>
        <dbReference type="EMBL" id="KAG9223749.1"/>
    </source>
</evidence>
<keyword evidence="2" id="KW-1185">Reference proteome</keyword>
<evidence type="ECO:0000313" key="2">
    <source>
        <dbReference type="Proteomes" id="UP000824881"/>
    </source>
</evidence>
<gene>
    <name evidence="1" type="ORF">CCMSSC00406_0004910</name>
</gene>
<dbReference type="EMBL" id="WQMT02000004">
    <property type="protein sequence ID" value="KAG9223749.1"/>
    <property type="molecule type" value="Genomic_DNA"/>
</dbReference>
<comment type="caution">
    <text evidence="1">The sequence shown here is derived from an EMBL/GenBank/DDBJ whole genome shotgun (WGS) entry which is preliminary data.</text>
</comment>
<proteinExistence type="predicted"/>
<organism evidence="1 2">
    <name type="scientific">Pleurotus cornucopiae</name>
    <name type="common">Cornucopia mushroom</name>
    <dbReference type="NCBI Taxonomy" id="5321"/>
    <lineage>
        <taxon>Eukaryota</taxon>
        <taxon>Fungi</taxon>
        <taxon>Dikarya</taxon>
        <taxon>Basidiomycota</taxon>
        <taxon>Agaricomycotina</taxon>
        <taxon>Agaricomycetes</taxon>
        <taxon>Agaricomycetidae</taxon>
        <taxon>Agaricales</taxon>
        <taxon>Pleurotineae</taxon>
        <taxon>Pleurotaceae</taxon>
        <taxon>Pleurotus</taxon>
    </lineage>
</organism>
<reference evidence="1 2" key="1">
    <citation type="journal article" date="2021" name="Appl. Environ. Microbiol.">
        <title>Genetic linkage and physical mapping for an oyster mushroom Pleurotus cornucopiae and QTL analysis for the trait cap color.</title>
        <authorList>
            <person name="Zhang Y."/>
            <person name="Gao W."/>
            <person name="Sonnenberg A."/>
            <person name="Chen Q."/>
            <person name="Zhang J."/>
            <person name="Huang C."/>
        </authorList>
    </citation>
    <scope>NUCLEOTIDE SEQUENCE [LARGE SCALE GENOMIC DNA]</scope>
    <source>
        <strain evidence="1">CCMSSC00406</strain>
    </source>
</reference>